<comment type="caution">
    <text evidence="2">The sequence shown here is derived from an EMBL/GenBank/DDBJ whole genome shotgun (WGS) entry which is preliminary data.</text>
</comment>
<protein>
    <recommendedName>
        <fullName evidence="4">Transferase</fullName>
    </recommendedName>
</protein>
<name>A0A367EGI4_9ACTN</name>
<evidence type="ECO:0000313" key="2">
    <source>
        <dbReference type="EMBL" id="RCG17208.1"/>
    </source>
</evidence>
<evidence type="ECO:0008006" key="4">
    <source>
        <dbReference type="Google" id="ProtNLM"/>
    </source>
</evidence>
<accession>A0A367EGI4</accession>
<dbReference type="AlphaFoldDB" id="A0A367EGI4"/>
<feature type="compositionally biased region" description="Basic and acidic residues" evidence="1">
    <location>
        <begin position="194"/>
        <end position="219"/>
    </location>
</feature>
<feature type="region of interest" description="Disordered" evidence="1">
    <location>
        <begin position="191"/>
        <end position="219"/>
    </location>
</feature>
<sequence length="313" mass="34504">MPAPDVHHPRVDCMADSTVGLTFTVRLFDKDAREIAASQVPESAAVLLRLRHHHGPDASLRLPLTPVAADGRLRAILPSTTQLPEGRWDAYLSLADEEPQRLLPGVHDLRSLVSGGSPSDAHAWLGVRIPYTTKNGNLAVRAWLRRPHAEAGTLRVEDGAMVLRGRLHGARLSATACLEALPRDTAASPVRVAVRPDSEGDFGPERAPEGPERTPEDADARHSARDFTVELPFASLLPGHQAWDLWLRPSAYEEPVRLARILDDIPDKKRIFTYPSRRVSDRDGAIHSVKPYYTINNNLSVQVTTENGQAERE</sequence>
<keyword evidence="3" id="KW-1185">Reference proteome</keyword>
<evidence type="ECO:0000313" key="3">
    <source>
        <dbReference type="Proteomes" id="UP000253507"/>
    </source>
</evidence>
<proteinExistence type="predicted"/>
<gene>
    <name evidence="2" type="ORF">DQ392_17820</name>
</gene>
<dbReference type="EMBL" id="QOIM01000037">
    <property type="protein sequence ID" value="RCG17208.1"/>
    <property type="molecule type" value="Genomic_DNA"/>
</dbReference>
<dbReference type="OrthoDB" id="3517562at2"/>
<dbReference type="Proteomes" id="UP000253507">
    <property type="component" value="Unassembled WGS sequence"/>
</dbReference>
<evidence type="ECO:0000256" key="1">
    <source>
        <dbReference type="SAM" id="MobiDB-lite"/>
    </source>
</evidence>
<organism evidence="2 3">
    <name type="scientific">Streptomyces reniochalinae</name>
    <dbReference type="NCBI Taxonomy" id="2250578"/>
    <lineage>
        <taxon>Bacteria</taxon>
        <taxon>Bacillati</taxon>
        <taxon>Actinomycetota</taxon>
        <taxon>Actinomycetes</taxon>
        <taxon>Kitasatosporales</taxon>
        <taxon>Streptomycetaceae</taxon>
        <taxon>Streptomyces</taxon>
    </lineage>
</organism>
<reference evidence="2 3" key="1">
    <citation type="submission" date="2018-06" db="EMBL/GenBank/DDBJ databases">
        <title>Streptomyces reniochalinae sp. nov. and Streptomyces diacarnus sp. nov. from marine sponges.</title>
        <authorList>
            <person name="Li L."/>
        </authorList>
    </citation>
    <scope>NUCLEOTIDE SEQUENCE [LARGE SCALE GENOMIC DNA]</scope>
    <source>
        <strain evidence="2 3">LHW50302</strain>
    </source>
</reference>